<keyword evidence="2" id="KW-1133">Transmembrane helix</keyword>
<accession>A0A6G3QRE0</accession>
<dbReference type="EMBL" id="JAAGMD010000231">
    <property type="protein sequence ID" value="NEA86036.1"/>
    <property type="molecule type" value="Genomic_DNA"/>
</dbReference>
<evidence type="ECO:0000313" key="3">
    <source>
        <dbReference type="EMBL" id="NEA86036.1"/>
    </source>
</evidence>
<keyword evidence="2" id="KW-0472">Membrane</keyword>
<reference evidence="3" key="1">
    <citation type="submission" date="2020-01" db="EMBL/GenBank/DDBJ databases">
        <title>Insect and environment-associated Actinomycetes.</title>
        <authorList>
            <person name="Currrie C."/>
            <person name="Chevrette M."/>
            <person name="Carlson C."/>
            <person name="Stubbendieck R."/>
            <person name="Wendt-Pienkowski E."/>
        </authorList>
    </citation>
    <scope>NUCLEOTIDE SEQUENCE</scope>
    <source>
        <strain evidence="3">SID14436</strain>
    </source>
</reference>
<name>A0A6G3QRE0_9ACTN</name>
<feature type="transmembrane region" description="Helical" evidence="2">
    <location>
        <begin position="37"/>
        <end position="67"/>
    </location>
</feature>
<dbReference type="AlphaFoldDB" id="A0A6G3QRE0"/>
<evidence type="ECO:0000256" key="2">
    <source>
        <dbReference type="SAM" id="Phobius"/>
    </source>
</evidence>
<dbReference type="RefSeq" id="WP_164438180.1">
    <property type="nucleotide sequence ID" value="NZ_JAAGMD010000231.1"/>
</dbReference>
<gene>
    <name evidence="3" type="ORF">G3I53_08255</name>
</gene>
<feature type="compositionally biased region" description="Basic residues" evidence="1">
    <location>
        <begin position="81"/>
        <end position="95"/>
    </location>
</feature>
<proteinExistence type="predicted"/>
<keyword evidence="2" id="KW-0812">Transmembrane</keyword>
<feature type="region of interest" description="Disordered" evidence="1">
    <location>
        <begin position="73"/>
        <end position="95"/>
    </location>
</feature>
<organism evidence="3">
    <name type="scientific">Streptomyces sp. SID14436</name>
    <dbReference type="NCBI Taxonomy" id="2706070"/>
    <lineage>
        <taxon>Bacteria</taxon>
        <taxon>Bacillati</taxon>
        <taxon>Actinomycetota</taxon>
        <taxon>Actinomycetes</taxon>
        <taxon>Kitasatosporales</taxon>
        <taxon>Streptomycetaceae</taxon>
        <taxon>Streptomyces</taxon>
    </lineage>
</organism>
<sequence>MSGPAAHGAVEHGTAAAPGAAGELARFSALGCALTSAVLLVCGFSPAGAVGAGAGLAAVAAAGILLIRRSERVATGGASGHRGRRHRHGSGAHRG</sequence>
<protein>
    <submittedName>
        <fullName evidence="3">Uncharacterized protein</fullName>
    </submittedName>
</protein>
<evidence type="ECO:0000256" key="1">
    <source>
        <dbReference type="SAM" id="MobiDB-lite"/>
    </source>
</evidence>
<comment type="caution">
    <text evidence="3">The sequence shown here is derived from an EMBL/GenBank/DDBJ whole genome shotgun (WGS) entry which is preliminary data.</text>
</comment>